<dbReference type="RefSeq" id="WP_156194897.1">
    <property type="nucleotide sequence ID" value="NZ_QTZN02000006.1"/>
</dbReference>
<dbReference type="InterPro" id="IPR034122">
    <property type="entry name" value="Retropepsin-like_bacterial"/>
</dbReference>
<evidence type="ECO:0000256" key="1">
    <source>
        <dbReference type="ARBA" id="ARBA00022801"/>
    </source>
</evidence>
<sequence>MKQLKEILILLWILLSLNACVRNNETVFNEIYELTEQNNFFKAKKQFELNKNALSKPYQKFIVAVLDNAFNKLGASEQTIEDLIKNENSIPDSLQFKLYETKYDNALKLCNYKEAKNTILTILNDYKKYLDNEQTDDYENSLKIWTALENAPAQKVDVKKMTNIKMEKDIAGLNTLKMLADNDSLNFIFDTGANLSTTSLSVAKQLNMKIIPVDIKVGTITGDKVLAKLAVCNKLTMGNIDLFNVIFLVLPDEALSFPQINYQIYGILGFPVIEALKEIRITQNGNFIVPLVESTSSESSNMAMNGLTPLIYINDKHFTFDTGADQTILYQIFYTENQKEIDEKYQAEKISFGGAGGRKEFDGYNIDYILNIGGEQVKLENINLLKEKIKESETVYGNIGQDLIQKFDTMIINFDKMFIRFE</sequence>
<reference evidence="4 5" key="1">
    <citation type="submission" date="2019-11" db="EMBL/GenBank/DDBJ databases">
        <title>Draft genome sequence of Labilibaculum sp. strain SYP isolated from Black Sea.</title>
        <authorList>
            <person name="Yadav S."/>
            <person name="Villanueva L."/>
        </authorList>
    </citation>
    <scope>NUCLEOTIDE SEQUENCE [LARGE SCALE GENOMIC DNA]</scope>
    <source>
        <strain evidence="4 5">44</strain>
    </source>
</reference>
<dbReference type="SUPFAM" id="SSF50630">
    <property type="entry name" value="Acid proteases"/>
    <property type="match status" value="1"/>
</dbReference>
<dbReference type="AlphaFoldDB" id="A0A7M4D329"/>
<evidence type="ECO:0000259" key="2">
    <source>
        <dbReference type="PROSITE" id="PS50175"/>
    </source>
</evidence>
<organism evidence="3 6">
    <name type="scientific">Labilibaculum euxinus</name>
    <dbReference type="NCBI Taxonomy" id="2686357"/>
    <lineage>
        <taxon>Bacteria</taxon>
        <taxon>Pseudomonadati</taxon>
        <taxon>Bacteroidota</taxon>
        <taxon>Bacteroidia</taxon>
        <taxon>Marinilabiliales</taxon>
        <taxon>Marinifilaceae</taxon>
        <taxon>Labilibaculum</taxon>
    </lineage>
</organism>
<proteinExistence type="predicted"/>
<name>A0A7M4D329_9BACT</name>
<dbReference type="Proteomes" id="UP000462449">
    <property type="component" value="Unassembled WGS sequence"/>
</dbReference>
<dbReference type="InterPro" id="IPR021109">
    <property type="entry name" value="Peptidase_aspartic_dom_sf"/>
</dbReference>
<evidence type="ECO:0000313" key="5">
    <source>
        <dbReference type="Proteomes" id="UP000285951"/>
    </source>
</evidence>
<protein>
    <recommendedName>
        <fullName evidence="2">Peptidase A2 domain-containing protein</fullName>
    </recommendedName>
</protein>
<dbReference type="CDD" id="cd05483">
    <property type="entry name" value="retropepsin_like_bacteria"/>
    <property type="match status" value="1"/>
</dbReference>
<keyword evidence="1" id="KW-0378">Hydrolase</keyword>
<dbReference type="InterPro" id="IPR001995">
    <property type="entry name" value="Peptidase_A2_cat"/>
</dbReference>
<keyword evidence="5" id="KW-1185">Reference proteome</keyword>
<evidence type="ECO:0000313" key="4">
    <source>
        <dbReference type="EMBL" id="MVB06263.1"/>
    </source>
</evidence>
<evidence type="ECO:0000313" key="6">
    <source>
        <dbReference type="Proteomes" id="UP000462449"/>
    </source>
</evidence>
<accession>A0A7M4D329</accession>
<dbReference type="GO" id="GO:0004190">
    <property type="term" value="F:aspartic-type endopeptidase activity"/>
    <property type="evidence" value="ECO:0007669"/>
    <property type="project" value="InterPro"/>
</dbReference>
<feature type="domain" description="Peptidase A2" evidence="2">
    <location>
        <begin position="316"/>
        <end position="357"/>
    </location>
</feature>
<dbReference type="PROSITE" id="PS50175">
    <property type="entry name" value="ASP_PROT_RETROV"/>
    <property type="match status" value="1"/>
</dbReference>
<reference evidence="3 6" key="2">
    <citation type="submission" date="2019-12" db="EMBL/GenBank/DDBJ databases">
        <title>Draft genome sequence of Labilibaculum sp. strain 44 isolated from deep waters of Black Sea.</title>
        <authorList>
            <person name="Yadav S."/>
            <person name="Villanueva L."/>
        </authorList>
    </citation>
    <scope>NUCLEOTIDE SEQUENCE [LARGE SCALE GENOMIC DNA]</scope>
    <source>
        <strain evidence="3 6">44</strain>
    </source>
</reference>
<dbReference type="GO" id="GO:0006508">
    <property type="term" value="P:proteolysis"/>
    <property type="evidence" value="ECO:0007669"/>
    <property type="project" value="InterPro"/>
</dbReference>
<gene>
    <name evidence="4" type="ORF">DWB62_004440</name>
    <name evidence="3" type="ORF">GNY23_04440</name>
</gene>
<evidence type="ECO:0000313" key="3">
    <source>
        <dbReference type="EMBL" id="MUP37058.1"/>
    </source>
</evidence>
<dbReference type="OrthoDB" id="1049626at2"/>
<dbReference type="Gene3D" id="2.40.70.10">
    <property type="entry name" value="Acid Proteases"/>
    <property type="match status" value="2"/>
</dbReference>
<dbReference type="Proteomes" id="UP000285951">
    <property type="component" value="Unassembled WGS sequence"/>
</dbReference>
<dbReference type="EMBL" id="WOTW01000006">
    <property type="protein sequence ID" value="MUP37058.1"/>
    <property type="molecule type" value="Genomic_DNA"/>
</dbReference>
<dbReference type="Pfam" id="PF13650">
    <property type="entry name" value="Asp_protease_2"/>
    <property type="match status" value="1"/>
</dbReference>
<comment type="caution">
    <text evidence="3">The sequence shown here is derived from an EMBL/GenBank/DDBJ whole genome shotgun (WGS) entry which is preliminary data.</text>
</comment>
<dbReference type="EMBL" id="QTZN02000006">
    <property type="protein sequence ID" value="MVB06263.1"/>
    <property type="molecule type" value="Genomic_DNA"/>
</dbReference>